<gene>
    <name evidence="7" type="ORF">GCM10007304_45920</name>
</gene>
<dbReference type="PROSITE" id="PS50931">
    <property type="entry name" value="HTH_LYSR"/>
    <property type="match status" value="1"/>
</dbReference>
<evidence type="ECO:0000313" key="7">
    <source>
        <dbReference type="EMBL" id="GGG26934.1"/>
    </source>
</evidence>
<dbReference type="SUPFAM" id="SSF46785">
    <property type="entry name" value="Winged helix' DNA-binding domain"/>
    <property type="match status" value="1"/>
</dbReference>
<keyword evidence="3" id="KW-0238">DNA-binding</keyword>
<evidence type="ECO:0000256" key="4">
    <source>
        <dbReference type="ARBA" id="ARBA00023159"/>
    </source>
</evidence>
<comment type="similarity">
    <text evidence="1">Belongs to the LysR transcriptional regulatory family.</text>
</comment>
<evidence type="ECO:0000259" key="6">
    <source>
        <dbReference type="PROSITE" id="PS50931"/>
    </source>
</evidence>
<name>A0A917G7R9_9NOCA</name>
<reference evidence="7" key="2">
    <citation type="submission" date="2020-09" db="EMBL/GenBank/DDBJ databases">
        <authorList>
            <person name="Sun Q."/>
            <person name="Sedlacek I."/>
        </authorList>
    </citation>
    <scope>NUCLEOTIDE SEQUENCE</scope>
    <source>
        <strain evidence="7">CCM 7905</strain>
    </source>
</reference>
<feature type="domain" description="HTH lysR-type" evidence="6">
    <location>
        <begin position="4"/>
        <end position="62"/>
    </location>
</feature>
<evidence type="ECO:0000256" key="5">
    <source>
        <dbReference type="ARBA" id="ARBA00023163"/>
    </source>
</evidence>
<comment type="caution">
    <text evidence="7">The sequence shown here is derived from an EMBL/GenBank/DDBJ whole genome shotgun (WGS) entry which is preliminary data.</text>
</comment>
<dbReference type="InterPro" id="IPR036388">
    <property type="entry name" value="WH-like_DNA-bd_sf"/>
</dbReference>
<dbReference type="Proteomes" id="UP000654257">
    <property type="component" value="Unassembled WGS sequence"/>
</dbReference>
<evidence type="ECO:0000313" key="8">
    <source>
        <dbReference type="Proteomes" id="UP000654257"/>
    </source>
</evidence>
<dbReference type="GO" id="GO:0003677">
    <property type="term" value="F:DNA binding"/>
    <property type="evidence" value="ECO:0007669"/>
    <property type="project" value="UniProtKB-KW"/>
</dbReference>
<dbReference type="AlphaFoldDB" id="A0A917G7R9"/>
<protein>
    <submittedName>
        <fullName evidence="7">Transcriptional regulator</fullName>
    </submittedName>
</protein>
<keyword evidence="5" id="KW-0804">Transcription</keyword>
<dbReference type="Gene3D" id="1.10.10.10">
    <property type="entry name" value="Winged helix-like DNA-binding domain superfamily/Winged helix DNA-binding domain"/>
    <property type="match status" value="1"/>
</dbReference>
<proteinExistence type="inferred from homology"/>
<dbReference type="InterPro" id="IPR000847">
    <property type="entry name" value="LysR_HTH_N"/>
</dbReference>
<dbReference type="SUPFAM" id="SSF53850">
    <property type="entry name" value="Periplasmic binding protein-like II"/>
    <property type="match status" value="1"/>
</dbReference>
<dbReference type="GO" id="GO:0032993">
    <property type="term" value="C:protein-DNA complex"/>
    <property type="evidence" value="ECO:0007669"/>
    <property type="project" value="TreeGrafter"/>
</dbReference>
<organism evidence="7 8">
    <name type="scientific">Rhodococcoides trifolii</name>
    <dbReference type="NCBI Taxonomy" id="908250"/>
    <lineage>
        <taxon>Bacteria</taxon>
        <taxon>Bacillati</taxon>
        <taxon>Actinomycetota</taxon>
        <taxon>Actinomycetes</taxon>
        <taxon>Mycobacteriales</taxon>
        <taxon>Nocardiaceae</taxon>
        <taxon>Rhodococcoides</taxon>
    </lineage>
</organism>
<dbReference type="GO" id="GO:0003700">
    <property type="term" value="F:DNA-binding transcription factor activity"/>
    <property type="evidence" value="ECO:0007669"/>
    <property type="project" value="InterPro"/>
</dbReference>
<evidence type="ECO:0000256" key="2">
    <source>
        <dbReference type="ARBA" id="ARBA00023015"/>
    </source>
</evidence>
<dbReference type="Pfam" id="PF03466">
    <property type="entry name" value="LysR_substrate"/>
    <property type="match status" value="1"/>
</dbReference>
<dbReference type="Pfam" id="PF00126">
    <property type="entry name" value="HTH_1"/>
    <property type="match status" value="1"/>
</dbReference>
<dbReference type="Gene3D" id="3.40.190.10">
    <property type="entry name" value="Periplasmic binding protein-like II"/>
    <property type="match status" value="2"/>
</dbReference>
<accession>A0A917G7R9</accession>
<dbReference type="RefSeq" id="WP_188547390.1">
    <property type="nucleotide sequence ID" value="NZ_BMCU01000006.1"/>
</dbReference>
<keyword evidence="8" id="KW-1185">Reference proteome</keyword>
<dbReference type="EMBL" id="BMCU01000006">
    <property type="protein sequence ID" value="GGG26934.1"/>
    <property type="molecule type" value="Genomic_DNA"/>
</dbReference>
<evidence type="ECO:0000256" key="1">
    <source>
        <dbReference type="ARBA" id="ARBA00009437"/>
    </source>
</evidence>
<dbReference type="PANTHER" id="PTHR30346:SF0">
    <property type="entry name" value="HCA OPERON TRANSCRIPTIONAL ACTIVATOR HCAR"/>
    <property type="match status" value="1"/>
</dbReference>
<keyword evidence="2" id="KW-0805">Transcription regulation</keyword>
<dbReference type="InterPro" id="IPR036390">
    <property type="entry name" value="WH_DNA-bd_sf"/>
</dbReference>
<sequence>MASFTLRQLELFCAIPDHPTLGAAAAALHMSESGLSHAITELERVVGEQLCVRRKARGVQLTPAGQFFAVHARALLADADELVSRLAAERGELVGPLSVGCYDGISTTILPAVLDGFASAHPRVDVRVHTGHDDELLPMLNAGRLDVAITYDMSLTEEFRSRPIYDTEVLVVLSERHPLADAEAVDLSELAADPFVLLDTTPSAANTRRVFEESGIVPRTVLAVPNLELVRVLVARGLGYSLLMWRPNYSMTTLEGGSVVMLPLAPRTGLSSVVGVWPKHSTLSRRADALLTRLRCDLGSVRSESRQHGVE</sequence>
<reference evidence="7" key="1">
    <citation type="journal article" date="2014" name="Int. J. Syst. Evol. Microbiol.">
        <title>Complete genome sequence of Corynebacterium casei LMG S-19264T (=DSM 44701T), isolated from a smear-ripened cheese.</title>
        <authorList>
            <consortium name="US DOE Joint Genome Institute (JGI-PGF)"/>
            <person name="Walter F."/>
            <person name="Albersmeier A."/>
            <person name="Kalinowski J."/>
            <person name="Ruckert C."/>
        </authorList>
    </citation>
    <scope>NUCLEOTIDE SEQUENCE</scope>
    <source>
        <strain evidence="7">CCM 7905</strain>
    </source>
</reference>
<dbReference type="InterPro" id="IPR005119">
    <property type="entry name" value="LysR_subst-bd"/>
</dbReference>
<keyword evidence="4" id="KW-0010">Activator</keyword>
<dbReference type="PANTHER" id="PTHR30346">
    <property type="entry name" value="TRANSCRIPTIONAL DUAL REGULATOR HCAR-RELATED"/>
    <property type="match status" value="1"/>
</dbReference>
<evidence type="ECO:0000256" key="3">
    <source>
        <dbReference type="ARBA" id="ARBA00023125"/>
    </source>
</evidence>